<evidence type="ECO:0000259" key="6">
    <source>
        <dbReference type="Pfam" id="PF08696"/>
    </source>
</evidence>
<evidence type="ECO:0000256" key="3">
    <source>
        <dbReference type="ARBA" id="ARBA00022801"/>
    </source>
</evidence>
<gene>
    <name evidence="7" type="ORF">AZE42_10953</name>
</gene>
<dbReference type="GO" id="GO:0046872">
    <property type="term" value="F:metal ion binding"/>
    <property type="evidence" value="ECO:0007669"/>
    <property type="project" value="UniProtKB-KW"/>
</dbReference>
<evidence type="ECO:0000256" key="5">
    <source>
        <dbReference type="ARBA" id="ARBA00022840"/>
    </source>
</evidence>
<keyword evidence="8" id="KW-1185">Reference proteome</keyword>
<dbReference type="InterPro" id="IPR014808">
    <property type="entry name" value="DNA_replication_fac_Dna2_N"/>
</dbReference>
<dbReference type="EMBL" id="LVVM01005858">
    <property type="protein sequence ID" value="OJA09597.1"/>
    <property type="molecule type" value="Genomic_DNA"/>
</dbReference>
<protein>
    <recommendedName>
        <fullName evidence="6">DNA replication factor Dna2 N-terminal domain-containing protein</fullName>
    </recommendedName>
</protein>
<proteinExistence type="predicted"/>
<keyword evidence="3" id="KW-0378">Hydrolase</keyword>
<feature type="domain" description="DNA replication factor Dna2 N-terminal" evidence="6">
    <location>
        <begin position="53"/>
        <end position="91"/>
    </location>
</feature>
<sequence length="116" mass="13086">MEDDFLTPKRPRFKPKTAVMPAKRYIKQTCTCCVVDDIREDNSIVLSVRVPPSGDSRTVVLCDDWVDADIRKGDVINVLGDFDSVGMINIQKPVCLYRTKSELTPSLIPHDRPIPL</sequence>
<keyword evidence="5" id="KW-0067">ATP-binding</keyword>
<reference evidence="7 8" key="1">
    <citation type="submission" date="2016-03" db="EMBL/GenBank/DDBJ databases">
        <title>Comparative genomics of the ectomycorrhizal sister species Rhizopogon vinicolor and Rhizopogon vesiculosus (Basidiomycota: Boletales) reveals a divergence of the mating type B locus.</title>
        <authorList>
            <person name="Mujic A.B."/>
            <person name="Kuo A."/>
            <person name="Tritt A."/>
            <person name="Lipzen A."/>
            <person name="Chen C."/>
            <person name="Johnson J."/>
            <person name="Sharma A."/>
            <person name="Barry K."/>
            <person name="Grigoriev I.V."/>
            <person name="Spatafora J.W."/>
        </authorList>
    </citation>
    <scope>NUCLEOTIDE SEQUENCE [LARGE SCALE GENOMIC DNA]</scope>
    <source>
        <strain evidence="7 8">AM-OR11-056</strain>
    </source>
</reference>
<accession>A0A1J8PL18</accession>
<dbReference type="OrthoDB" id="2686314at2759"/>
<comment type="caution">
    <text evidence="7">The sequence shown here is derived from an EMBL/GenBank/DDBJ whole genome shotgun (WGS) entry which is preliminary data.</text>
</comment>
<dbReference type="STRING" id="180088.A0A1J8PL18"/>
<evidence type="ECO:0000256" key="4">
    <source>
        <dbReference type="ARBA" id="ARBA00022806"/>
    </source>
</evidence>
<evidence type="ECO:0000313" key="7">
    <source>
        <dbReference type="EMBL" id="OJA09597.1"/>
    </source>
</evidence>
<dbReference type="Pfam" id="PF08696">
    <property type="entry name" value="Dna2"/>
    <property type="match status" value="1"/>
</dbReference>
<name>A0A1J8PL18_9AGAM</name>
<keyword evidence="4" id="KW-0347">Helicase</keyword>
<dbReference type="GO" id="GO:0005524">
    <property type="term" value="F:ATP binding"/>
    <property type="evidence" value="ECO:0007669"/>
    <property type="project" value="UniProtKB-KW"/>
</dbReference>
<keyword evidence="2" id="KW-0547">Nucleotide-binding</keyword>
<evidence type="ECO:0000256" key="1">
    <source>
        <dbReference type="ARBA" id="ARBA00022723"/>
    </source>
</evidence>
<evidence type="ECO:0000313" key="8">
    <source>
        <dbReference type="Proteomes" id="UP000183567"/>
    </source>
</evidence>
<dbReference type="GO" id="GO:0004386">
    <property type="term" value="F:helicase activity"/>
    <property type="evidence" value="ECO:0007669"/>
    <property type="project" value="UniProtKB-KW"/>
</dbReference>
<evidence type="ECO:0000256" key="2">
    <source>
        <dbReference type="ARBA" id="ARBA00022741"/>
    </source>
</evidence>
<dbReference type="GO" id="GO:0016787">
    <property type="term" value="F:hydrolase activity"/>
    <property type="evidence" value="ECO:0007669"/>
    <property type="project" value="UniProtKB-KW"/>
</dbReference>
<dbReference type="Proteomes" id="UP000183567">
    <property type="component" value="Unassembled WGS sequence"/>
</dbReference>
<keyword evidence="1" id="KW-0479">Metal-binding</keyword>
<organism evidence="7 8">
    <name type="scientific">Rhizopogon vesiculosus</name>
    <dbReference type="NCBI Taxonomy" id="180088"/>
    <lineage>
        <taxon>Eukaryota</taxon>
        <taxon>Fungi</taxon>
        <taxon>Dikarya</taxon>
        <taxon>Basidiomycota</taxon>
        <taxon>Agaricomycotina</taxon>
        <taxon>Agaricomycetes</taxon>
        <taxon>Agaricomycetidae</taxon>
        <taxon>Boletales</taxon>
        <taxon>Suillineae</taxon>
        <taxon>Rhizopogonaceae</taxon>
        <taxon>Rhizopogon</taxon>
    </lineage>
</organism>
<dbReference type="AlphaFoldDB" id="A0A1J8PL18"/>